<sequence>MTKARGSRSATSAAAVEIPSIAAAREARKRISSKAKKPAVEKFIGLLDVSDAEKRLMLAAADLWYELRTMIDDEQGPRAIMYRERVNQSLTHMAVQDGWRGRQISCAMQKGRVD</sequence>
<organism evidence="1 2">
    <name type="scientific">Bradyrhizobium hipponense</name>
    <dbReference type="NCBI Taxonomy" id="2605638"/>
    <lineage>
        <taxon>Bacteria</taxon>
        <taxon>Pseudomonadati</taxon>
        <taxon>Pseudomonadota</taxon>
        <taxon>Alphaproteobacteria</taxon>
        <taxon>Hyphomicrobiales</taxon>
        <taxon>Nitrobacteraceae</taxon>
        <taxon>Bradyrhizobium</taxon>
    </lineage>
</organism>
<dbReference type="EMBL" id="VSTH01000282">
    <property type="protein sequence ID" value="TYO60793.1"/>
    <property type="molecule type" value="Genomic_DNA"/>
</dbReference>
<keyword evidence="2" id="KW-1185">Reference proteome</keyword>
<name>A0A5S4Y9Q4_9BRAD</name>
<proteinExistence type="predicted"/>
<accession>A0A5S4Y9Q4</accession>
<gene>
    <name evidence="1" type="ORF">FXV83_41865</name>
</gene>
<protein>
    <submittedName>
        <fullName evidence="1">Uncharacterized protein</fullName>
    </submittedName>
</protein>
<dbReference type="Proteomes" id="UP000324797">
    <property type="component" value="Unassembled WGS sequence"/>
</dbReference>
<reference evidence="1 2" key="1">
    <citation type="submission" date="2019-08" db="EMBL/GenBank/DDBJ databases">
        <title>Bradyrhizobium hipponensis sp. nov., a rhizobium isolated from a Lupinus angustifolius root nodule in Tunisia.</title>
        <authorList>
            <person name="Off K."/>
            <person name="Rejili M."/>
            <person name="Mars M."/>
            <person name="Brachmann A."/>
            <person name="Marin M."/>
        </authorList>
    </citation>
    <scope>NUCLEOTIDE SEQUENCE [LARGE SCALE GENOMIC DNA]</scope>
    <source>
        <strain evidence="2">aSej3</strain>
    </source>
</reference>
<comment type="caution">
    <text evidence="1">The sequence shown here is derived from an EMBL/GenBank/DDBJ whole genome shotgun (WGS) entry which is preliminary data.</text>
</comment>
<dbReference type="AlphaFoldDB" id="A0A5S4Y9Q4"/>
<evidence type="ECO:0000313" key="2">
    <source>
        <dbReference type="Proteomes" id="UP000324797"/>
    </source>
</evidence>
<dbReference type="RefSeq" id="WP_148745831.1">
    <property type="nucleotide sequence ID" value="NZ_VSTH01000282.1"/>
</dbReference>
<evidence type="ECO:0000313" key="1">
    <source>
        <dbReference type="EMBL" id="TYO60793.1"/>
    </source>
</evidence>